<keyword evidence="1" id="KW-0472">Membrane</keyword>
<evidence type="ECO:0000313" key="5">
    <source>
        <dbReference type="Proteomes" id="UP000434957"/>
    </source>
</evidence>
<dbReference type="EMBL" id="QXFT01003655">
    <property type="protein sequence ID" value="KAE9283747.1"/>
    <property type="molecule type" value="Genomic_DNA"/>
</dbReference>
<evidence type="ECO:0000313" key="2">
    <source>
        <dbReference type="EMBL" id="KAE8978247.1"/>
    </source>
</evidence>
<comment type="caution">
    <text evidence="2">The sequence shown here is derived from an EMBL/GenBank/DDBJ whole genome shotgun (WGS) entry which is preliminary data.</text>
</comment>
<accession>A0A6A3I8U3</accession>
<dbReference type="AlphaFoldDB" id="A0A6A3I8U3"/>
<evidence type="ECO:0000313" key="4">
    <source>
        <dbReference type="Proteomes" id="UP000429607"/>
    </source>
</evidence>
<keyword evidence="1" id="KW-0812">Transmembrane</keyword>
<dbReference type="EMBL" id="QXFV01003273">
    <property type="protein sequence ID" value="KAE8978247.1"/>
    <property type="molecule type" value="Genomic_DNA"/>
</dbReference>
<feature type="transmembrane region" description="Helical" evidence="1">
    <location>
        <begin position="12"/>
        <end position="33"/>
    </location>
</feature>
<reference evidence="2 4" key="1">
    <citation type="submission" date="2018-09" db="EMBL/GenBank/DDBJ databases">
        <title>Genomic investigation of the strawberry pathogen Phytophthora fragariae indicates pathogenicity is determined by transcriptional variation in three key races.</title>
        <authorList>
            <person name="Adams T.M."/>
            <person name="Armitage A.D."/>
            <person name="Sobczyk M.K."/>
            <person name="Bates H.J."/>
            <person name="Dunwell J.M."/>
            <person name="Nellist C.F."/>
            <person name="Harrison R.J."/>
        </authorList>
    </citation>
    <scope>NUCLEOTIDE SEQUENCE [LARGE SCALE GENOMIC DNA]</scope>
    <source>
        <strain evidence="2 4">SCRP249</strain>
        <strain evidence="3 5">SCRP333</strain>
    </source>
</reference>
<keyword evidence="1" id="KW-1133">Transmembrane helix</keyword>
<protein>
    <submittedName>
        <fullName evidence="2">Uncharacterized protein</fullName>
    </submittedName>
</protein>
<dbReference type="Proteomes" id="UP000429607">
    <property type="component" value="Unassembled WGS sequence"/>
</dbReference>
<evidence type="ECO:0000313" key="3">
    <source>
        <dbReference type="EMBL" id="KAE9283747.1"/>
    </source>
</evidence>
<dbReference type="Proteomes" id="UP000434957">
    <property type="component" value="Unassembled WGS sequence"/>
</dbReference>
<sequence length="73" mass="7624">MEGRLGTGDLVFWVAVLLLAVRCRCGCVCFLFFSLKTRDPLTGFTALVAPARCVGGVVTGFPVDGTRIAGASS</sequence>
<proteinExistence type="predicted"/>
<organism evidence="2 4">
    <name type="scientific">Phytophthora rubi</name>
    <dbReference type="NCBI Taxonomy" id="129364"/>
    <lineage>
        <taxon>Eukaryota</taxon>
        <taxon>Sar</taxon>
        <taxon>Stramenopiles</taxon>
        <taxon>Oomycota</taxon>
        <taxon>Peronosporomycetes</taxon>
        <taxon>Peronosporales</taxon>
        <taxon>Peronosporaceae</taxon>
        <taxon>Phytophthora</taxon>
    </lineage>
</organism>
<evidence type="ECO:0000256" key="1">
    <source>
        <dbReference type="SAM" id="Phobius"/>
    </source>
</evidence>
<name>A0A6A3I8U3_9STRA</name>
<keyword evidence="5" id="KW-1185">Reference proteome</keyword>
<gene>
    <name evidence="2" type="ORF">PR001_g24898</name>
    <name evidence="3" type="ORF">PR003_g27042</name>
</gene>